<organism evidence="2 3">
    <name type="scientific">Salinicoccus halodurans</name>
    <dbReference type="NCBI Taxonomy" id="407035"/>
    <lineage>
        <taxon>Bacteria</taxon>
        <taxon>Bacillati</taxon>
        <taxon>Bacillota</taxon>
        <taxon>Bacilli</taxon>
        <taxon>Bacillales</taxon>
        <taxon>Staphylococcaceae</taxon>
        <taxon>Salinicoccus</taxon>
    </lineage>
</organism>
<evidence type="ECO:0000313" key="3">
    <source>
        <dbReference type="Proteomes" id="UP000183090"/>
    </source>
</evidence>
<accession>A0AA94HIA3</accession>
<dbReference type="Proteomes" id="UP000183090">
    <property type="component" value="Unassembled WGS sequence"/>
</dbReference>
<comment type="caution">
    <text evidence="2">The sequence shown here is derived from an EMBL/GenBank/DDBJ whole genome shotgun (WGS) entry which is preliminary data.</text>
</comment>
<protein>
    <submittedName>
        <fullName evidence="2">Prophage endopeptidase tail</fullName>
    </submittedName>
</protein>
<dbReference type="InterPro" id="IPR010572">
    <property type="entry name" value="Tail_dom"/>
</dbReference>
<dbReference type="RefSeq" id="WP_074924585.1">
    <property type="nucleotide sequence ID" value="NZ_FOTB01000006.1"/>
</dbReference>
<evidence type="ECO:0000313" key="2">
    <source>
        <dbReference type="EMBL" id="SFK94910.1"/>
    </source>
</evidence>
<evidence type="ECO:0000259" key="1">
    <source>
        <dbReference type="Pfam" id="PF06605"/>
    </source>
</evidence>
<dbReference type="AlphaFoldDB" id="A0AA94HIA3"/>
<gene>
    <name evidence="2" type="ORF">SAMN05216235_2693</name>
</gene>
<dbReference type="Pfam" id="PF06605">
    <property type="entry name" value="Prophage_tail"/>
    <property type="match status" value="1"/>
</dbReference>
<proteinExistence type="predicted"/>
<reference evidence="2 3" key="1">
    <citation type="submission" date="2016-10" db="EMBL/GenBank/DDBJ databases">
        <authorList>
            <person name="Varghese N."/>
            <person name="Submissions S."/>
        </authorList>
    </citation>
    <scope>NUCLEOTIDE SEQUENCE [LARGE SCALE GENOMIC DNA]</scope>
    <source>
        <strain evidence="2 3">CGMCC 1.6501</strain>
    </source>
</reference>
<name>A0AA94HIA3_9STAP</name>
<dbReference type="EMBL" id="FOTB01000006">
    <property type="protein sequence ID" value="SFK94910.1"/>
    <property type="molecule type" value="Genomic_DNA"/>
</dbReference>
<sequence>MNFQGDWYHLYSPKEDKHGVKSFEAVLDFFHYFNGIWHVDEAENKSMMIEDSIAPLFINKDYTLNIIDNFYANTMSYSKQQSSTERFLYFIGRHNAEFNIPIGTQTVQVRNRIGLQRDDIIIHEDDNLIDLSIDTDTGSFCTAIKGYYDFQETGGEGSTEKEPQKVYDYISPMASKYGVYYGEPIYDERYSDLEGIKEACRVKQESTFKMSFTLKASLFDIALNEGDEIRLVYPSKSINMYIRVVEISEDFDEDGDLIDAEYTFGNENISAQYRKMQYDAIADINDILLGKKPIPYSVLPAAIKQATQVINDGDNTQFYYRANEIYGVNLDNPLGVTKFNANGLGFSQDGGETYSNAITYLGVVTEALTAGTIDANRITIYGSEGYNRIEINGERIKVWDSRDPDEYTLINNGRIEARGKHQRTWLGQTSTHDVSLRFEHGYIRARNNSLGRSLYFSDYGISTYADAEGNNDASGSLLFRDPEFSGAEGGGLTVHSTYGAVAMKSEHSKAVINSDDTVNLESRSYSVYVRPFMETRNGLNEFQFYVKENESSSDTDGALLYGNINGGATHGSGIRFSKASSDSIVYATNINGDFGTGKFHASEFINASLEEYKENIKEWNGDALSSLVETQLYEYNLKDDANKKIKRGMVIGREYDTPIGLTSGGGISIYELTTWHTRSIQQLNERDNDFEARIKKLEAK</sequence>
<feature type="domain" description="Tail spike" evidence="1">
    <location>
        <begin position="40"/>
        <end position="267"/>
    </location>
</feature>